<accession>A0A379DDG7</accession>
<dbReference type="EMBL" id="UGTH01000001">
    <property type="protein sequence ID" value="SUB75641.1"/>
    <property type="molecule type" value="Genomic_DNA"/>
</dbReference>
<evidence type="ECO:0000313" key="2">
    <source>
        <dbReference type="EMBL" id="SUB75641.1"/>
    </source>
</evidence>
<evidence type="ECO:0000256" key="1">
    <source>
        <dbReference type="SAM" id="Coils"/>
    </source>
</evidence>
<dbReference type="RefSeq" id="WP_004820808.1">
    <property type="nucleotide sequence ID" value="NZ_UGTH01000001.1"/>
</dbReference>
<organism evidence="2 3">
    <name type="scientific">Peptoniphilus indolicus</name>
    <dbReference type="NCBI Taxonomy" id="33030"/>
    <lineage>
        <taxon>Bacteria</taxon>
        <taxon>Bacillati</taxon>
        <taxon>Bacillota</taxon>
        <taxon>Tissierellia</taxon>
        <taxon>Tissierellales</taxon>
        <taxon>Peptoniphilaceae</taxon>
        <taxon>Peptoniphilus</taxon>
    </lineage>
</organism>
<protein>
    <submittedName>
        <fullName evidence="2">Uncharacterized protein</fullName>
    </submittedName>
</protein>
<name>A0A379DDG7_9FIRM</name>
<feature type="coiled-coil region" evidence="1">
    <location>
        <begin position="152"/>
        <end position="204"/>
    </location>
</feature>
<reference evidence="2 3" key="1">
    <citation type="submission" date="2018-06" db="EMBL/GenBank/DDBJ databases">
        <authorList>
            <consortium name="Pathogen Informatics"/>
            <person name="Doyle S."/>
        </authorList>
    </citation>
    <scope>NUCLEOTIDE SEQUENCE [LARGE SCALE GENOMIC DNA]</scope>
    <source>
        <strain evidence="2 3">NCTC11088</strain>
    </source>
</reference>
<gene>
    <name evidence="2" type="ORF">NCTC11088_01439</name>
</gene>
<sequence>MKKLGTLLLTEVVFGRTILTGMMPVNASSQNKDSKETTECACVFEDGQKEKSFIDCIKSSKNITEAEKQQLLKTEAELAPTWKKIDDLEAQVDIIYEKIMNPIYEKYDKIYGSNEKLWEKFYEGIDDEAMSEDTIAEIEKAKNLTAGEKATLKAEQEKINTLDSEWDKLSEKAEAETKELSVELDKLYSVVEKANEKNQKILDKLFPEITPIDEEFNR</sequence>
<proteinExistence type="predicted"/>
<dbReference type="Proteomes" id="UP000254777">
    <property type="component" value="Unassembled WGS sequence"/>
</dbReference>
<dbReference type="AlphaFoldDB" id="A0A379DDG7"/>
<evidence type="ECO:0000313" key="3">
    <source>
        <dbReference type="Proteomes" id="UP000254777"/>
    </source>
</evidence>
<keyword evidence="1" id="KW-0175">Coiled coil</keyword>